<dbReference type="Proteomes" id="UP000019482">
    <property type="component" value="Unassembled WGS sequence"/>
</dbReference>
<organism evidence="1 2">
    <name type="scientific">Clostridium tyrobutyricum DIVETGP</name>
    <dbReference type="NCBI Taxonomy" id="1408889"/>
    <lineage>
        <taxon>Bacteria</taxon>
        <taxon>Bacillati</taxon>
        <taxon>Bacillota</taxon>
        <taxon>Clostridia</taxon>
        <taxon>Eubacteriales</taxon>
        <taxon>Clostridiaceae</taxon>
        <taxon>Clostridium</taxon>
    </lineage>
</organism>
<accession>W6NH09</accession>
<comment type="caution">
    <text evidence="1">The sequence shown here is derived from an EMBL/GenBank/DDBJ whole genome shotgun (WGS) entry which is preliminary data.</text>
</comment>
<protein>
    <submittedName>
        <fullName evidence="1">Uncharacterized protein</fullName>
    </submittedName>
</protein>
<reference evidence="1 2" key="1">
    <citation type="journal article" date="2015" name="Genome Announc.">
        <title>Draft Genome Sequence of Clostridium tyrobutyricum Strain DIVETGP, Isolated from Cow's Milk for Grana Padano Production.</title>
        <authorList>
            <person name="Soggiu A."/>
            <person name="Piras C."/>
            <person name="Gaiarsa S."/>
            <person name="Sassera D."/>
            <person name="Roncada P."/>
            <person name="Bendixen E."/>
            <person name="Brasca M."/>
            <person name="Bonizzi L."/>
        </authorList>
    </citation>
    <scope>NUCLEOTIDE SEQUENCE [LARGE SCALE GENOMIC DNA]</scope>
    <source>
        <strain evidence="1 2">DIVETGP</strain>
    </source>
</reference>
<dbReference type="AlphaFoldDB" id="W6NH09"/>
<dbReference type="EMBL" id="CBXI010000023">
    <property type="protein sequence ID" value="CDL91382.1"/>
    <property type="molecule type" value="Genomic_DNA"/>
</dbReference>
<evidence type="ECO:0000313" key="1">
    <source>
        <dbReference type="EMBL" id="CDL91382.1"/>
    </source>
</evidence>
<gene>
    <name evidence="1" type="ORF">CTDIVETGP_1452</name>
</gene>
<proteinExistence type="predicted"/>
<name>W6NH09_CLOTY</name>
<evidence type="ECO:0000313" key="2">
    <source>
        <dbReference type="Proteomes" id="UP000019482"/>
    </source>
</evidence>
<keyword evidence="2" id="KW-1185">Reference proteome</keyword>
<sequence>MFFNPYKYVYNIYYGGVYINEGKNVDFEAFEGQVRSLQT</sequence>